<keyword evidence="2" id="KW-1185">Reference proteome</keyword>
<reference evidence="2" key="1">
    <citation type="submission" date="2017-06" db="EMBL/GenBank/DDBJ databases">
        <authorList>
            <person name="Varghese N."/>
            <person name="Submissions S."/>
        </authorList>
    </citation>
    <scope>NUCLEOTIDE SEQUENCE [LARGE SCALE GENOMIC DNA]</scope>
    <source>
        <strain evidence="2">JAD2</strain>
    </source>
</reference>
<proteinExistence type="predicted"/>
<organism evidence="1 2">
    <name type="scientific">Thermoflexus hugenholtzii JAD2</name>
    <dbReference type="NCBI Taxonomy" id="877466"/>
    <lineage>
        <taxon>Bacteria</taxon>
        <taxon>Bacillati</taxon>
        <taxon>Chloroflexota</taxon>
        <taxon>Thermoflexia</taxon>
        <taxon>Thermoflexales</taxon>
        <taxon>Thermoflexaceae</taxon>
        <taxon>Thermoflexus</taxon>
    </lineage>
</organism>
<gene>
    <name evidence="1" type="ORF">SAMN02746019_00007730</name>
</gene>
<dbReference type="RefSeq" id="WP_159461615.1">
    <property type="nucleotide sequence ID" value="NZ_FYEK01000027.1"/>
</dbReference>
<name>A0A212QWG0_9CHLR</name>
<dbReference type="EMBL" id="FYEK01000027">
    <property type="protein sequence ID" value="SNB64080.1"/>
    <property type="molecule type" value="Genomic_DNA"/>
</dbReference>
<dbReference type="InParanoid" id="A0A212QWG0"/>
<sequence length="57" mass="6411">MGAVIEVQELRKIYSVGLISVPIGMAARREAKVLRRFQATPLPPAVYLTTQLAITWW</sequence>
<protein>
    <submittedName>
        <fullName evidence="1">Uncharacterized protein</fullName>
    </submittedName>
</protein>
<accession>A0A212QWG0</accession>
<evidence type="ECO:0000313" key="2">
    <source>
        <dbReference type="Proteomes" id="UP000197025"/>
    </source>
</evidence>
<dbReference type="Proteomes" id="UP000197025">
    <property type="component" value="Unassembled WGS sequence"/>
</dbReference>
<dbReference type="OrthoDB" id="9778589at2"/>
<evidence type="ECO:0000313" key="1">
    <source>
        <dbReference type="EMBL" id="SNB64080.1"/>
    </source>
</evidence>
<dbReference type="AlphaFoldDB" id="A0A212QWG0"/>